<name>A0AAU7DJQ0_9BACT</name>
<organism evidence="2">
    <name type="scientific">Telmatobacter sp. DSM 110680</name>
    <dbReference type="NCBI Taxonomy" id="3036704"/>
    <lineage>
        <taxon>Bacteria</taxon>
        <taxon>Pseudomonadati</taxon>
        <taxon>Acidobacteriota</taxon>
        <taxon>Terriglobia</taxon>
        <taxon>Terriglobales</taxon>
        <taxon>Acidobacteriaceae</taxon>
        <taxon>Telmatobacter</taxon>
    </lineage>
</organism>
<gene>
    <name evidence="2" type="ORF">P8935_22440</name>
</gene>
<dbReference type="PROSITE" id="PS51186">
    <property type="entry name" value="GNAT"/>
    <property type="match status" value="1"/>
</dbReference>
<dbReference type="InterPro" id="IPR016181">
    <property type="entry name" value="Acyl_CoA_acyltransferase"/>
</dbReference>
<reference evidence="2" key="1">
    <citation type="submission" date="2023-03" db="EMBL/GenBank/DDBJ databases">
        <title>Edaphobacter sp.</title>
        <authorList>
            <person name="Huber K.J."/>
            <person name="Papendorf J."/>
            <person name="Pilke C."/>
            <person name="Bunk B."/>
            <person name="Sproeer C."/>
            <person name="Pester M."/>
        </authorList>
    </citation>
    <scope>NUCLEOTIDE SEQUENCE</scope>
    <source>
        <strain evidence="2">DSM 110680</strain>
    </source>
</reference>
<dbReference type="PANTHER" id="PTHR43415:SF3">
    <property type="entry name" value="GNAT-FAMILY ACETYLTRANSFERASE"/>
    <property type="match status" value="1"/>
</dbReference>
<dbReference type="CDD" id="cd04301">
    <property type="entry name" value="NAT_SF"/>
    <property type="match status" value="1"/>
</dbReference>
<proteinExistence type="predicted"/>
<dbReference type="GO" id="GO:0016747">
    <property type="term" value="F:acyltransferase activity, transferring groups other than amino-acyl groups"/>
    <property type="evidence" value="ECO:0007669"/>
    <property type="project" value="InterPro"/>
</dbReference>
<accession>A0AAU7DJQ0</accession>
<sequence>MFLRVATPNDIPDIVALERTPMAREFVGQWSEERHLNNITGGDSRYYVNETDWGEIQAYAILRGIQEDSRAIELKRIVVAVPERGLGRQILKELIRIAFLELGAHRLFLDVFEDNSRARHLYESLGFQYEGIMRDAARRDGRWCNLHLMSMLESEFRQP</sequence>
<protein>
    <submittedName>
        <fullName evidence="2">GNAT family N-acetyltransferase</fullName>
    </submittedName>
</protein>
<dbReference type="PANTHER" id="PTHR43415">
    <property type="entry name" value="SPERMIDINE N(1)-ACETYLTRANSFERASE"/>
    <property type="match status" value="1"/>
</dbReference>
<dbReference type="RefSeq" id="WP_348262543.1">
    <property type="nucleotide sequence ID" value="NZ_CP121196.1"/>
</dbReference>
<dbReference type="Gene3D" id="3.40.630.30">
    <property type="match status" value="1"/>
</dbReference>
<evidence type="ECO:0000313" key="2">
    <source>
        <dbReference type="EMBL" id="XBH17312.1"/>
    </source>
</evidence>
<dbReference type="AlphaFoldDB" id="A0AAU7DJQ0"/>
<dbReference type="EMBL" id="CP121196">
    <property type="protein sequence ID" value="XBH17312.1"/>
    <property type="molecule type" value="Genomic_DNA"/>
</dbReference>
<dbReference type="InterPro" id="IPR000182">
    <property type="entry name" value="GNAT_dom"/>
</dbReference>
<dbReference type="Pfam" id="PF00583">
    <property type="entry name" value="Acetyltransf_1"/>
    <property type="match status" value="1"/>
</dbReference>
<dbReference type="SUPFAM" id="SSF55729">
    <property type="entry name" value="Acyl-CoA N-acyltransferases (Nat)"/>
    <property type="match status" value="1"/>
</dbReference>
<feature type="domain" description="N-acetyltransferase" evidence="1">
    <location>
        <begin position="1"/>
        <end position="153"/>
    </location>
</feature>
<evidence type="ECO:0000259" key="1">
    <source>
        <dbReference type="PROSITE" id="PS51186"/>
    </source>
</evidence>